<evidence type="ECO:0000313" key="1">
    <source>
        <dbReference type="EMBL" id="BAZ94297.1"/>
    </source>
</evidence>
<accession>A0A1Z4VRN7</accession>
<proteinExistence type="predicted"/>
<gene>
    <name evidence="1" type="ORF">FOKN1_1915</name>
</gene>
<protein>
    <submittedName>
        <fullName evidence="1">tRNA-dihydrouridine synthase</fullName>
    </submittedName>
</protein>
<keyword evidence="2" id="KW-1185">Reference proteome</keyword>
<sequence>MKQQETQSMTNRDEAVQQFADALSELVSTGIESLDPGASDVVRQAVAQGRARITVHAETGPLTISCRLRVDDEDVPLFDIGMEQATMN</sequence>
<evidence type="ECO:0000313" key="2">
    <source>
        <dbReference type="Proteomes" id="UP000218765"/>
    </source>
</evidence>
<dbReference type="KEGG" id="ttc:FOKN1_1915"/>
<dbReference type="RefSeq" id="WP_157745585.1">
    <property type="nucleotide sequence ID" value="NZ_AP018052.1"/>
</dbReference>
<dbReference type="AlphaFoldDB" id="A0A1Z4VRN7"/>
<organism evidence="1 2">
    <name type="scientific">Thiohalobacter thiocyanaticus</name>
    <dbReference type="NCBI Taxonomy" id="585455"/>
    <lineage>
        <taxon>Bacteria</taxon>
        <taxon>Pseudomonadati</taxon>
        <taxon>Pseudomonadota</taxon>
        <taxon>Gammaproteobacteria</taxon>
        <taxon>Thiohalobacterales</taxon>
        <taxon>Thiohalobacteraceae</taxon>
        <taxon>Thiohalobacter</taxon>
    </lineage>
</organism>
<name>A0A1Z4VRN7_9GAMM</name>
<dbReference type="Proteomes" id="UP000218765">
    <property type="component" value="Chromosome"/>
</dbReference>
<reference evidence="1 2" key="1">
    <citation type="submission" date="2017-05" db="EMBL/GenBank/DDBJ databases">
        <title>Thiocyanate degradation by Thiohalobacter thiocyanaticus FOKN1.</title>
        <authorList>
            <person name="Oshiki M."/>
            <person name="Fukushima T."/>
            <person name="Kawano S."/>
            <person name="Nakagawa J."/>
        </authorList>
    </citation>
    <scope>NUCLEOTIDE SEQUENCE [LARGE SCALE GENOMIC DNA]</scope>
    <source>
        <strain evidence="1 2">FOKN1</strain>
    </source>
</reference>
<dbReference type="EMBL" id="AP018052">
    <property type="protein sequence ID" value="BAZ94297.1"/>
    <property type="molecule type" value="Genomic_DNA"/>
</dbReference>